<organism evidence="1 2">
    <name type="scientific">Penicillium bovifimosum</name>
    <dbReference type="NCBI Taxonomy" id="126998"/>
    <lineage>
        <taxon>Eukaryota</taxon>
        <taxon>Fungi</taxon>
        <taxon>Dikarya</taxon>
        <taxon>Ascomycota</taxon>
        <taxon>Pezizomycotina</taxon>
        <taxon>Eurotiomycetes</taxon>
        <taxon>Eurotiomycetidae</taxon>
        <taxon>Eurotiales</taxon>
        <taxon>Aspergillaceae</taxon>
        <taxon>Penicillium</taxon>
    </lineage>
</organism>
<dbReference type="GeneID" id="81405884"/>
<comment type="caution">
    <text evidence="1">The sequence shown here is derived from an EMBL/GenBank/DDBJ whole genome shotgun (WGS) entry which is preliminary data.</text>
</comment>
<protein>
    <recommendedName>
        <fullName evidence="3">Transcription factor domain-containing protein</fullName>
    </recommendedName>
</protein>
<evidence type="ECO:0008006" key="3">
    <source>
        <dbReference type="Google" id="ProtNLM"/>
    </source>
</evidence>
<name>A0A9W9GU26_9EURO</name>
<reference evidence="1" key="2">
    <citation type="journal article" date="2023" name="IMA Fungus">
        <title>Comparative genomic study of the Penicillium genus elucidates a diverse pangenome and 15 lateral gene transfer events.</title>
        <authorList>
            <person name="Petersen C."/>
            <person name="Sorensen T."/>
            <person name="Nielsen M.R."/>
            <person name="Sondergaard T.E."/>
            <person name="Sorensen J.L."/>
            <person name="Fitzpatrick D.A."/>
            <person name="Frisvad J.C."/>
            <person name="Nielsen K.L."/>
        </authorList>
    </citation>
    <scope>NUCLEOTIDE SEQUENCE</scope>
    <source>
        <strain evidence="1">IBT 22155</strain>
    </source>
</reference>
<keyword evidence="2" id="KW-1185">Reference proteome</keyword>
<dbReference type="EMBL" id="JAPQKL010000005">
    <property type="protein sequence ID" value="KAJ5129931.1"/>
    <property type="molecule type" value="Genomic_DNA"/>
</dbReference>
<evidence type="ECO:0000313" key="2">
    <source>
        <dbReference type="Proteomes" id="UP001149079"/>
    </source>
</evidence>
<dbReference type="OrthoDB" id="4337792at2759"/>
<proteinExistence type="predicted"/>
<sequence>MCRKYQLPQQAWAAVILLDLRQTLQPIFKILELATSPQISLSYSLVIKYDSQIKALLNHFHNSFLSTRSEISHTDPFQWVMTNVFIRRILLALHSQLYQEPHGLTRYPVSYWSSLECSLSILSIQRDLWDTNTDRNTSSLSISEDSPPGRTAFVARLFQQDFFLAAITVCFHLVQTQSPLDSPENSEKCQIRARRTILELLGSCRDIWERERDVSVCHGTAFGMIDSLLRIVEKEKEGERWGDGGEDPTAG</sequence>
<dbReference type="Proteomes" id="UP001149079">
    <property type="component" value="Unassembled WGS sequence"/>
</dbReference>
<dbReference type="RefSeq" id="XP_056520310.1">
    <property type="nucleotide sequence ID" value="XM_056666714.1"/>
</dbReference>
<reference evidence="1" key="1">
    <citation type="submission" date="2022-11" db="EMBL/GenBank/DDBJ databases">
        <authorList>
            <person name="Petersen C."/>
        </authorList>
    </citation>
    <scope>NUCLEOTIDE SEQUENCE</scope>
    <source>
        <strain evidence="1">IBT 22155</strain>
    </source>
</reference>
<evidence type="ECO:0000313" key="1">
    <source>
        <dbReference type="EMBL" id="KAJ5129931.1"/>
    </source>
</evidence>
<gene>
    <name evidence="1" type="ORF">N7515_005970</name>
</gene>
<dbReference type="AlphaFoldDB" id="A0A9W9GU26"/>
<accession>A0A9W9GU26</accession>